<comment type="function">
    <text evidence="1">DNA-dependent ATPase that plays important roles in cellular responses to stalled DNA replication processes.</text>
</comment>
<dbReference type="Gene3D" id="3.40.50.300">
    <property type="entry name" value="P-loop containing nucleotide triphosphate hydrolases"/>
    <property type="match status" value="1"/>
</dbReference>
<name>A0A1S7LH98_MAGMO</name>
<dbReference type="EMBL" id="LO017727">
    <property type="protein sequence ID" value="CRH05447.1"/>
    <property type="molecule type" value="Genomic_DNA"/>
</dbReference>
<evidence type="ECO:0000259" key="7">
    <source>
        <dbReference type="SMART" id="SM00382"/>
    </source>
</evidence>
<dbReference type="Pfam" id="PF00004">
    <property type="entry name" value="AAA"/>
    <property type="match status" value="1"/>
</dbReference>
<dbReference type="AlphaFoldDB" id="A0A1S7LH98"/>
<organism evidence="8">
    <name type="scientific">Magnetococcus massalia (strain MO-1)</name>
    <dbReference type="NCBI Taxonomy" id="451514"/>
    <lineage>
        <taxon>Bacteria</taxon>
        <taxon>Pseudomonadati</taxon>
        <taxon>Pseudomonadota</taxon>
        <taxon>Magnetococcia</taxon>
        <taxon>Magnetococcales</taxon>
        <taxon>Magnetococcaceae</taxon>
        <taxon>Magnetococcus</taxon>
    </lineage>
</organism>
<evidence type="ECO:0000256" key="5">
    <source>
        <dbReference type="ARBA" id="ARBA00022741"/>
    </source>
</evidence>
<dbReference type="SUPFAM" id="SSF52540">
    <property type="entry name" value="P-loop containing nucleoside triphosphate hydrolases"/>
    <property type="match status" value="1"/>
</dbReference>
<accession>A0A1S7LH98</accession>
<dbReference type="GO" id="GO:0003677">
    <property type="term" value="F:DNA binding"/>
    <property type="evidence" value="ECO:0007669"/>
    <property type="project" value="InterPro"/>
</dbReference>
<dbReference type="InterPro" id="IPR008921">
    <property type="entry name" value="DNA_pol3_clamp-load_cplx_C"/>
</dbReference>
<proteinExistence type="inferred from homology"/>
<dbReference type="CDD" id="cd00009">
    <property type="entry name" value="AAA"/>
    <property type="match status" value="1"/>
</dbReference>
<dbReference type="InterPro" id="IPR032423">
    <property type="entry name" value="AAA_assoc_2"/>
</dbReference>
<dbReference type="Gene3D" id="1.20.272.10">
    <property type="match status" value="1"/>
</dbReference>
<dbReference type="PANTHER" id="PTHR13779">
    <property type="entry name" value="WERNER HELICASE-INTERACTING PROTEIN 1 FAMILY MEMBER"/>
    <property type="match status" value="1"/>
</dbReference>
<evidence type="ECO:0000256" key="4">
    <source>
        <dbReference type="ARBA" id="ARBA00022705"/>
    </source>
</evidence>
<comment type="similarity">
    <text evidence="2">Belongs to the AAA ATPase family. RarA/MGS1/WRNIP1 subfamily.</text>
</comment>
<dbReference type="FunFam" id="3.40.50.300:FF:000137">
    <property type="entry name" value="Replication-associated recombination protein A"/>
    <property type="match status" value="1"/>
</dbReference>
<dbReference type="InterPro" id="IPR003593">
    <property type="entry name" value="AAA+_ATPase"/>
</dbReference>
<dbReference type="Pfam" id="PF12002">
    <property type="entry name" value="MgsA_C"/>
    <property type="match status" value="1"/>
</dbReference>
<evidence type="ECO:0000313" key="8">
    <source>
        <dbReference type="EMBL" id="CRH05447.1"/>
    </source>
</evidence>
<keyword evidence="4" id="KW-0235">DNA replication</keyword>
<dbReference type="CDD" id="cd18139">
    <property type="entry name" value="HLD_clamp_RarA"/>
    <property type="match status" value="1"/>
</dbReference>
<dbReference type="InterPro" id="IPR021886">
    <property type="entry name" value="MgsA_C"/>
</dbReference>
<dbReference type="Gene3D" id="1.10.3710.10">
    <property type="entry name" value="DNA polymerase III clamp loader subunits, C-terminal domain"/>
    <property type="match status" value="1"/>
</dbReference>
<protein>
    <recommendedName>
        <fullName evidence="3">Replication-associated recombination protein A</fullName>
    </recommendedName>
</protein>
<evidence type="ECO:0000256" key="6">
    <source>
        <dbReference type="ARBA" id="ARBA00022840"/>
    </source>
</evidence>
<feature type="domain" description="AAA+ ATPase" evidence="7">
    <location>
        <begin position="41"/>
        <end position="157"/>
    </location>
</feature>
<dbReference type="GO" id="GO:0016887">
    <property type="term" value="F:ATP hydrolysis activity"/>
    <property type="evidence" value="ECO:0007669"/>
    <property type="project" value="InterPro"/>
</dbReference>
<dbReference type="FunFam" id="1.20.272.10:FF:000001">
    <property type="entry name" value="Putative AAA family ATPase"/>
    <property type="match status" value="1"/>
</dbReference>
<dbReference type="InterPro" id="IPR027417">
    <property type="entry name" value="P-loop_NTPase"/>
</dbReference>
<evidence type="ECO:0000256" key="1">
    <source>
        <dbReference type="ARBA" id="ARBA00002393"/>
    </source>
</evidence>
<dbReference type="PANTHER" id="PTHR13779:SF7">
    <property type="entry name" value="ATPASE WRNIP1"/>
    <property type="match status" value="1"/>
</dbReference>
<reference evidence="8" key="1">
    <citation type="submission" date="2015-04" db="EMBL/GenBank/DDBJ databases">
        <authorList>
            <person name="Syromyatnikov M.Y."/>
            <person name="Popov V.N."/>
        </authorList>
    </citation>
    <scope>NUCLEOTIDE SEQUENCE</scope>
    <source>
        <strain evidence="8">MO-1</strain>
    </source>
</reference>
<dbReference type="SMART" id="SM00382">
    <property type="entry name" value="AAA"/>
    <property type="match status" value="1"/>
</dbReference>
<keyword evidence="6" id="KW-0067">ATP-binding</keyword>
<dbReference type="SUPFAM" id="SSF48019">
    <property type="entry name" value="post-AAA+ oligomerization domain-like"/>
    <property type="match status" value="1"/>
</dbReference>
<dbReference type="FunFam" id="1.10.3710.10:FF:000004">
    <property type="entry name" value="Putative ATPase, AAA family"/>
    <property type="match status" value="1"/>
</dbReference>
<sequence>MDSTASPLADRMRPTALEDLIGQDAITAPGKLLHQALDSDQLPSMVLWGPPGCGKTSVAHMIAHQTQHRFESLSAVLSGVKDVRAVVERAKSYRAQGSRTILFVDEIHRFNKSQQDAFLPFVESGDIILIGATTENPSFELNSALLSRCRVLVLSALEPEDLITLLKRALCDGERGLGTYERQVEEAALVLIAEQAGGDARYALNMLETFVSLALKGSESGDLLTKEALLQSLERRAALYDKSGDGHYNLISALHKSLRGSDVDASLYWLARMMEGGEDGLYIARRMIRFATEDIGNADPQALTVAIHARDSFHMLGSPEGDLALAQCAVYLATAPKSNSIYTAYKRALKAAKATGNLSPPKHILNAPTKLMKELGYSDGYKYAHDYEEGYAAQAYLPDELIGESFYQPVERGFEREIAKRMHYWKKLRK</sequence>
<evidence type="ECO:0000256" key="2">
    <source>
        <dbReference type="ARBA" id="ARBA00008959"/>
    </source>
</evidence>
<keyword evidence="5" id="KW-0547">Nucleotide-binding</keyword>
<evidence type="ECO:0000256" key="3">
    <source>
        <dbReference type="ARBA" id="ARBA00020776"/>
    </source>
</evidence>
<dbReference type="InterPro" id="IPR051314">
    <property type="entry name" value="AAA_ATPase_RarA/MGS1/WRNIP1"/>
</dbReference>
<dbReference type="GO" id="GO:0017116">
    <property type="term" value="F:single-stranded DNA helicase activity"/>
    <property type="evidence" value="ECO:0007669"/>
    <property type="project" value="TreeGrafter"/>
</dbReference>
<dbReference type="GO" id="GO:0008047">
    <property type="term" value="F:enzyme activator activity"/>
    <property type="evidence" value="ECO:0007669"/>
    <property type="project" value="TreeGrafter"/>
</dbReference>
<dbReference type="Gene3D" id="1.10.8.60">
    <property type="match status" value="1"/>
</dbReference>
<dbReference type="GO" id="GO:0005524">
    <property type="term" value="F:ATP binding"/>
    <property type="evidence" value="ECO:0007669"/>
    <property type="project" value="UniProtKB-KW"/>
</dbReference>
<dbReference type="InterPro" id="IPR003959">
    <property type="entry name" value="ATPase_AAA_core"/>
</dbReference>
<gene>
    <name evidence="8" type="primary">rarA</name>
    <name evidence="8" type="ORF">MAGMO_1254</name>
</gene>
<dbReference type="Pfam" id="PF16193">
    <property type="entry name" value="AAA_assoc_2"/>
    <property type="match status" value="1"/>
</dbReference>
<dbReference type="GO" id="GO:0006261">
    <property type="term" value="P:DNA-templated DNA replication"/>
    <property type="evidence" value="ECO:0007669"/>
    <property type="project" value="TreeGrafter"/>
</dbReference>
<dbReference type="GO" id="GO:0000731">
    <property type="term" value="P:DNA synthesis involved in DNA repair"/>
    <property type="evidence" value="ECO:0007669"/>
    <property type="project" value="TreeGrafter"/>
</dbReference>